<dbReference type="RefSeq" id="WP_013909882.1">
    <property type="nucleotide sequence ID" value="NC_015682.1"/>
</dbReference>
<dbReference type="HOGENOM" id="CLU_2541480_0_0_0"/>
<dbReference type="STRING" id="795359.TOPB45_1095"/>
<gene>
    <name evidence="1" type="ordered locus">TOPB45_1095</name>
</gene>
<dbReference type="KEGG" id="top:TOPB45_1095"/>
<reference evidence="1 2" key="1">
    <citation type="journal article" date="2013" name="Genome Announc.">
        <title>Complete genome sequence of the hyperthermophilic sulfate-reducing bacterium Thermodesulfobacterium geofontis OPF15T.</title>
        <authorList>
            <person name="Elkins J.G."/>
            <person name="Hamilton-Brehm S.D."/>
            <person name="Lucas S."/>
            <person name="Han J."/>
            <person name="Lapidus A."/>
            <person name="Cheng J.F."/>
            <person name="Goodwin L.A."/>
            <person name="Pitluck S."/>
            <person name="Peters L."/>
            <person name="Mikhailova N."/>
            <person name="Davenport K.W."/>
            <person name="Detter J.C."/>
            <person name="Han C.S."/>
            <person name="Tapia R."/>
            <person name="Land M.L."/>
            <person name="Hauser L."/>
            <person name="Kyrpides N.C."/>
            <person name="Ivanova N.N."/>
            <person name="Pagani I."/>
            <person name="Bruce D."/>
            <person name="Woyke T."/>
            <person name="Cottingham R.W."/>
        </authorList>
    </citation>
    <scope>NUCLEOTIDE SEQUENCE [LARGE SCALE GENOMIC DNA]</scope>
    <source>
        <strain evidence="1 2">OPF15</strain>
    </source>
</reference>
<dbReference type="OrthoDB" id="9847023at2"/>
<evidence type="ECO:0000313" key="2">
    <source>
        <dbReference type="Proteomes" id="UP000006583"/>
    </source>
</evidence>
<sequence length="83" mass="9930">MQIYFTDERKIVDDITGEVFDLEEEHGVWTWDKKIYVYNKLSRKEKLKTLIHEVVECFLVVYLGMRQERAHKIASLAERVIGK</sequence>
<protein>
    <submittedName>
        <fullName evidence="1">Uncharacterized protein</fullName>
    </submittedName>
</protein>
<keyword evidence="2" id="KW-1185">Reference proteome</keyword>
<accession>F8C633</accession>
<dbReference type="Proteomes" id="UP000006583">
    <property type="component" value="Chromosome"/>
</dbReference>
<dbReference type="AlphaFoldDB" id="F8C633"/>
<organism evidence="1 2">
    <name type="scientific">Thermodesulfobacterium geofontis (strain OPF15)</name>
    <dbReference type="NCBI Taxonomy" id="795359"/>
    <lineage>
        <taxon>Bacteria</taxon>
        <taxon>Pseudomonadati</taxon>
        <taxon>Thermodesulfobacteriota</taxon>
        <taxon>Thermodesulfobacteria</taxon>
        <taxon>Thermodesulfobacteriales</taxon>
        <taxon>Thermodesulfobacteriaceae</taxon>
        <taxon>Thermodesulfobacterium</taxon>
    </lineage>
</organism>
<dbReference type="PATRIC" id="fig|795359.3.peg.1106"/>
<proteinExistence type="predicted"/>
<name>F8C633_THEGP</name>
<dbReference type="EMBL" id="CP002829">
    <property type="protein sequence ID" value="AEH23184.1"/>
    <property type="molecule type" value="Genomic_DNA"/>
</dbReference>
<evidence type="ECO:0000313" key="1">
    <source>
        <dbReference type="EMBL" id="AEH23184.1"/>
    </source>
</evidence>